<evidence type="ECO:0000313" key="2">
    <source>
        <dbReference type="EMBL" id="CAB4144210.1"/>
    </source>
</evidence>
<dbReference type="EMBL" id="LR797153">
    <property type="protein sequence ID" value="CAB4190254.1"/>
    <property type="molecule type" value="Genomic_DNA"/>
</dbReference>
<dbReference type="Gene3D" id="3.30.420.240">
    <property type="match status" value="1"/>
</dbReference>
<dbReference type="Gene3D" id="3.40.50.300">
    <property type="entry name" value="P-loop containing nucleotide triphosphate hydrolases"/>
    <property type="match status" value="1"/>
</dbReference>
<dbReference type="EMBL" id="LR796428">
    <property type="protein sequence ID" value="CAB4144210.1"/>
    <property type="molecule type" value="Genomic_DNA"/>
</dbReference>
<organism evidence="3">
    <name type="scientific">uncultured Caudovirales phage</name>
    <dbReference type="NCBI Taxonomy" id="2100421"/>
    <lineage>
        <taxon>Viruses</taxon>
        <taxon>Duplodnaviria</taxon>
        <taxon>Heunggongvirae</taxon>
        <taxon>Uroviricota</taxon>
        <taxon>Caudoviricetes</taxon>
        <taxon>Peduoviridae</taxon>
        <taxon>Maltschvirus</taxon>
        <taxon>Maltschvirus maltsch</taxon>
    </lineage>
</organism>
<evidence type="ECO:0008006" key="4">
    <source>
        <dbReference type="Google" id="ProtNLM"/>
    </source>
</evidence>
<protein>
    <recommendedName>
        <fullName evidence="4">Terminase</fullName>
    </recommendedName>
</protein>
<dbReference type="InterPro" id="IPR027417">
    <property type="entry name" value="P-loop_NTPase"/>
</dbReference>
<evidence type="ECO:0000313" key="3">
    <source>
        <dbReference type="EMBL" id="CAB4190254.1"/>
    </source>
</evidence>
<proteinExistence type="predicted"/>
<accession>A0A6J5RF56</accession>
<gene>
    <name evidence="3" type="ORF">UFOVP1200_48</name>
    <name evidence="2" type="ORF">UFOVP469_18</name>
</gene>
<reference evidence="3" key="1">
    <citation type="submission" date="2020-05" db="EMBL/GenBank/DDBJ databases">
        <authorList>
            <person name="Chiriac C."/>
            <person name="Salcher M."/>
            <person name="Ghai R."/>
            <person name="Kavagutti S V."/>
        </authorList>
    </citation>
    <scope>NUCLEOTIDE SEQUENCE</scope>
</reference>
<feature type="region of interest" description="Disordered" evidence="1">
    <location>
        <begin position="511"/>
        <end position="530"/>
    </location>
</feature>
<name>A0A6J5RF56_9CAUD</name>
<sequence>MARRAVVPVPSSVMGDDLVDRIASFRDDPLGFVLFVFPWGEVGTELEGEDGPDDWQRDYLRNLGENMRRRQVEVDLGPYRDATSSGHGIGKTALVSWVILWFMSTRHDAVVRVTANTASQLSTTTWRELSLWHDRMVHADWFEWTNTTFYMKGAAEKWRATAMPWSLEKRNAFAGVHAEHVLLVFDEAAAIADAIWEVAEGATTTAGTVWLAFGNPTEPLGRFRDCFERFAHRWTTRRVDSRQAKKADKATIQQWLEDWGEDSDFFRRRVTGEFPRTGTLQLIGADLVERSQREFRRRFGMDQVKNVIADRGESLRFFQFDEDAALPRLLVVDVARFGADESVVGLRQGKVFVVLARYRDLDGPQLAYRVLEWWKDIGPQAVFIDAVGLGVSCFDTLVDLGYDPVPVNGGVRAMDERTYSNRRTEMWHLMRDWFRDGGMIPFDDDVLARELISPEYGYTARGQTLRMETKDDMRTRGVKSPDAADCLSMSFFMPVAPAFRHELASAKLAERRRNMTRRGSRESGVTWMSR</sequence>
<evidence type="ECO:0000256" key="1">
    <source>
        <dbReference type="SAM" id="MobiDB-lite"/>
    </source>
</evidence>